<evidence type="ECO:0000256" key="11">
    <source>
        <dbReference type="ARBA" id="ARBA00023136"/>
    </source>
</evidence>
<dbReference type="InterPro" id="IPR005467">
    <property type="entry name" value="His_kinase_dom"/>
</dbReference>
<dbReference type="CDD" id="cd00075">
    <property type="entry name" value="HATPase"/>
    <property type="match status" value="1"/>
</dbReference>
<feature type="transmembrane region" description="Helical" evidence="13">
    <location>
        <begin position="20"/>
        <end position="41"/>
    </location>
</feature>
<dbReference type="FunFam" id="3.30.565.10:FF:000006">
    <property type="entry name" value="Sensor histidine kinase WalK"/>
    <property type="match status" value="1"/>
</dbReference>
<dbReference type="SUPFAM" id="SSF158472">
    <property type="entry name" value="HAMP domain-like"/>
    <property type="match status" value="1"/>
</dbReference>
<dbReference type="InterPro" id="IPR004358">
    <property type="entry name" value="Sig_transdc_His_kin-like_C"/>
</dbReference>
<dbReference type="Proteomes" id="UP000245590">
    <property type="component" value="Unassembled WGS sequence"/>
</dbReference>
<dbReference type="InterPro" id="IPR036890">
    <property type="entry name" value="HATPase_C_sf"/>
</dbReference>
<keyword evidence="11 13" id="KW-0472">Membrane</keyword>
<dbReference type="FunFam" id="1.10.287.130:FF:000001">
    <property type="entry name" value="Two-component sensor histidine kinase"/>
    <property type="match status" value="1"/>
</dbReference>
<dbReference type="InterPro" id="IPR050428">
    <property type="entry name" value="TCS_sensor_his_kinase"/>
</dbReference>
<dbReference type="Gene3D" id="1.10.287.130">
    <property type="match status" value="1"/>
</dbReference>
<evidence type="ECO:0000256" key="6">
    <source>
        <dbReference type="ARBA" id="ARBA00022679"/>
    </source>
</evidence>
<keyword evidence="7 13" id="KW-0812">Transmembrane</keyword>
<evidence type="ECO:0000259" key="14">
    <source>
        <dbReference type="PROSITE" id="PS50109"/>
    </source>
</evidence>
<comment type="caution">
    <text evidence="16">The sequence shown here is derived from an EMBL/GenBank/DDBJ whole genome shotgun (WGS) entry which is preliminary data.</text>
</comment>
<dbReference type="GO" id="GO:0000155">
    <property type="term" value="F:phosphorelay sensor kinase activity"/>
    <property type="evidence" value="ECO:0007669"/>
    <property type="project" value="InterPro"/>
</dbReference>
<keyword evidence="10" id="KW-0902">Two-component regulatory system</keyword>
<evidence type="ECO:0000256" key="1">
    <source>
        <dbReference type="ARBA" id="ARBA00000085"/>
    </source>
</evidence>
<protein>
    <recommendedName>
        <fullName evidence="4">histidine kinase</fullName>
        <ecNumber evidence="4">2.7.13.3</ecNumber>
    </recommendedName>
</protein>
<dbReference type="SUPFAM" id="SSF47384">
    <property type="entry name" value="Homodimeric domain of signal transducing histidine kinase"/>
    <property type="match status" value="1"/>
</dbReference>
<evidence type="ECO:0000256" key="10">
    <source>
        <dbReference type="ARBA" id="ARBA00023012"/>
    </source>
</evidence>
<name>A0A2U2RP92_9MICO</name>
<evidence type="ECO:0000256" key="3">
    <source>
        <dbReference type="ARBA" id="ARBA00004236"/>
    </source>
</evidence>
<keyword evidence="5" id="KW-0597">Phosphoprotein</keyword>
<dbReference type="SMART" id="SM00304">
    <property type="entry name" value="HAMP"/>
    <property type="match status" value="1"/>
</dbReference>
<proteinExistence type="predicted"/>
<dbReference type="EC" id="2.7.13.3" evidence="4"/>
<dbReference type="PANTHER" id="PTHR45436">
    <property type="entry name" value="SENSOR HISTIDINE KINASE YKOH"/>
    <property type="match status" value="1"/>
</dbReference>
<dbReference type="Gene3D" id="3.30.565.10">
    <property type="entry name" value="Histidine kinase-like ATPase, C-terminal domain"/>
    <property type="match status" value="1"/>
</dbReference>
<evidence type="ECO:0000256" key="12">
    <source>
        <dbReference type="SAM" id="MobiDB-lite"/>
    </source>
</evidence>
<dbReference type="CDD" id="cd06225">
    <property type="entry name" value="HAMP"/>
    <property type="match status" value="1"/>
</dbReference>
<dbReference type="Pfam" id="PF00672">
    <property type="entry name" value="HAMP"/>
    <property type="match status" value="1"/>
</dbReference>
<dbReference type="PANTHER" id="PTHR45436:SF5">
    <property type="entry name" value="SENSOR HISTIDINE KINASE TRCS"/>
    <property type="match status" value="1"/>
</dbReference>
<dbReference type="EMBL" id="QFKX01000001">
    <property type="protein sequence ID" value="PWH07651.1"/>
    <property type="molecule type" value="Genomic_DNA"/>
</dbReference>
<comment type="catalytic activity">
    <reaction evidence="1">
        <text>ATP + protein L-histidine = ADP + protein N-phospho-L-histidine.</text>
        <dbReference type="EC" id="2.7.13.3"/>
    </reaction>
</comment>
<keyword evidence="8 16" id="KW-0418">Kinase</keyword>
<feature type="transmembrane region" description="Helical" evidence="13">
    <location>
        <begin position="171"/>
        <end position="194"/>
    </location>
</feature>
<accession>A0A2U2RP92</accession>
<dbReference type="PROSITE" id="PS50109">
    <property type="entry name" value="HIS_KIN"/>
    <property type="match status" value="1"/>
</dbReference>
<feature type="region of interest" description="Disordered" evidence="12">
    <location>
        <begin position="499"/>
        <end position="534"/>
    </location>
</feature>
<gene>
    <name evidence="16" type="ORF">DEO23_03235</name>
</gene>
<dbReference type="AlphaFoldDB" id="A0A2U2RP92"/>
<dbReference type="InterPro" id="IPR003660">
    <property type="entry name" value="HAMP_dom"/>
</dbReference>
<keyword evidence="17" id="KW-1185">Reference proteome</keyword>
<evidence type="ECO:0000313" key="17">
    <source>
        <dbReference type="Proteomes" id="UP000245590"/>
    </source>
</evidence>
<dbReference type="GO" id="GO:0005509">
    <property type="term" value="F:calcium ion binding"/>
    <property type="evidence" value="ECO:0007669"/>
    <property type="project" value="UniProtKB-ARBA"/>
</dbReference>
<evidence type="ECO:0000256" key="8">
    <source>
        <dbReference type="ARBA" id="ARBA00022777"/>
    </source>
</evidence>
<comment type="cofactor">
    <cofactor evidence="2">
        <name>a divalent metal cation</name>
        <dbReference type="ChEBI" id="CHEBI:60240"/>
    </cofactor>
</comment>
<keyword evidence="9 13" id="KW-1133">Transmembrane helix</keyword>
<dbReference type="PROSITE" id="PS50885">
    <property type="entry name" value="HAMP"/>
    <property type="match status" value="1"/>
</dbReference>
<feature type="domain" description="Histidine kinase" evidence="14">
    <location>
        <begin position="270"/>
        <end position="498"/>
    </location>
</feature>
<dbReference type="Gene3D" id="6.10.340.10">
    <property type="match status" value="1"/>
</dbReference>
<dbReference type="OrthoDB" id="9786919at2"/>
<evidence type="ECO:0000256" key="4">
    <source>
        <dbReference type="ARBA" id="ARBA00012438"/>
    </source>
</evidence>
<dbReference type="SUPFAM" id="SSF55874">
    <property type="entry name" value="ATPase domain of HSP90 chaperone/DNA topoisomerase II/histidine kinase"/>
    <property type="match status" value="1"/>
</dbReference>
<evidence type="ECO:0000256" key="7">
    <source>
        <dbReference type="ARBA" id="ARBA00022692"/>
    </source>
</evidence>
<dbReference type="InterPro" id="IPR003594">
    <property type="entry name" value="HATPase_dom"/>
</dbReference>
<evidence type="ECO:0000256" key="13">
    <source>
        <dbReference type="SAM" id="Phobius"/>
    </source>
</evidence>
<evidence type="ECO:0000256" key="2">
    <source>
        <dbReference type="ARBA" id="ARBA00001968"/>
    </source>
</evidence>
<comment type="subcellular location">
    <subcellularLocation>
        <location evidence="3">Cell membrane</location>
    </subcellularLocation>
</comment>
<dbReference type="PRINTS" id="PR00344">
    <property type="entry name" value="BCTRLSENSOR"/>
</dbReference>
<evidence type="ECO:0000256" key="9">
    <source>
        <dbReference type="ARBA" id="ARBA00022989"/>
    </source>
</evidence>
<dbReference type="InterPro" id="IPR036097">
    <property type="entry name" value="HisK_dim/P_sf"/>
</dbReference>
<dbReference type="Pfam" id="PF02518">
    <property type="entry name" value="HATPase_c"/>
    <property type="match status" value="1"/>
</dbReference>
<feature type="domain" description="HAMP" evidence="15">
    <location>
        <begin position="195"/>
        <end position="248"/>
    </location>
</feature>
<evidence type="ECO:0000313" key="16">
    <source>
        <dbReference type="EMBL" id="PWH07651.1"/>
    </source>
</evidence>
<sequence>MSFPSLGSRRPVSLWTRIVTLISLVLVLGTLLTGALSLTLLHRTLMQSKDGELRTGMQGMVSIAAADLNGDDEEGDDPANAPVDFVIAVHDDSGRHQVYRKDNYHDDSSVDLAFPSWTTEQVNQHDGKPFTLLDSDGNRWRVRAMVNDDASGGSVFVALPLDSVDRTMREMALVIVLVGTFVVLVGMGAGGYMAHRALEPLRDVEEVASQIVAGDLSRRVPVTDTSQEVNALAVSLNEMLVRLEQSFIAQADSEEKATSSEARMRRFVGDASHELRTPLAAIRGFGELYRMGALSGEENVSSAMRRIEDEARRMGSLVENLLRLARLDENPDVALEPLDVTDAIFDVAQDLRALDPSRQVMVVSLSGTPLSVSPHIPVGVRGDEPALRQVLLNLIGNTNRHTPKGSPVEIAVGRQDAGTVVIEVRDHGEGIAEDQREKVFERFYRTDESRQRSAAQGGGAGLGLSIAATIVQQHQGSIRVDETPGGGATFHVELQAADLSPEQVVEPDQVSEITQGDADPGDRPSGPQSGTSST</sequence>
<dbReference type="RefSeq" id="WP_109274538.1">
    <property type="nucleotide sequence ID" value="NZ_QFKX01000001.1"/>
</dbReference>
<organism evidence="16 17">
    <name type="scientific">Brachybacterium endophyticum</name>
    <dbReference type="NCBI Taxonomy" id="2182385"/>
    <lineage>
        <taxon>Bacteria</taxon>
        <taxon>Bacillati</taxon>
        <taxon>Actinomycetota</taxon>
        <taxon>Actinomycetes</taxon>
        <taxon>Micrococcales</taxon>
        <taxon>Dermabacteraceae</taxon>
        <taxon>Brachybacterium</taxon>
    </lineage>
</organism>
<dbReference type="SMART" id="SM00387">
    <property type="entry name" value="HATPase_c"/>
    <property type="match status" value="1"/>
</dbReference>
<dbReference type="SMART" id="SM00388">
    <property type="entry name" value="HisKA"/>
    <property type="match status" value="1"/>
</dbReference>
<dbReference type="CDD" id="cd00082">
    <property type="entry name" value="HisKA"/>
    <property type="match status" value="1"/>
</dbReference>
<dbReference type="GO" id="GO:0005886">
    <property type="term" value="C:plasma membrane"/>
    <property type="evidence" value="ECO:0007669"/>
    <property type="project" value="UniProtKB-SubCell"/>
</dbReference>
<evidence type="ECO:0000256" key="5">
    <source>
        <dbReference type="ARBA" id="ARBA00022553"/>
    </source>
</evidence>
<dbReference type="Pfam" id="PF00512">
    <property type="entry name" value="HisKA"/>
    <property type="match status" value="1"/>
</dbReference>
<keyword evidence="6" id="KW-0808">Transferase</keyword>
<reference evidence="16 17" key="1">
    <citation type="submission" date="2018-05" db="EMBL/GenBank/DDBJ databases">
        <title>Brachybacterium sp. M1HQ-2T, whole genome shotgun sequence.</title>
        <authorList>
            <person name="Tuo L."/>
        </authorList>
    </citation>
    <scope>NUCLEOTIDE SEQUENCE [LARGE SCALE GENOMIC DNA]</scope>
    <source>
        <strain evidence="16 17">M1HQ-2</strain>
    </source>
</reference>
<evidence type="ECO:0000259" key="15">
    <source>
        <dbReference type="PROSITE" id="PS50885"/>
    </source>
</evidence>
<dbReference type="InterPro" id="IPR003661">
    <property type="entry name" value="HisK_dim/P_dom"/>
</dbReference>